<name>A0AAF3F241_9BILA</name>
<accession>A0AAF3F241</accession>
<dbReference type="AlphaFoldDB" id="A0AAF3F241"/>
<reference evidence="3" key="1">
    <citation type="submission" date="2024-02" db="UniProtKB">
        <authorList>
            <consortium name="WormBaseParasite"/>
        </authorList>
    </citation>
    <scope>IDENTIFICATION</scope>
</reference>
<protein>
    <submittedName>
        <fullName evidence="3">Uncharacterized protein</fullName>
    </submittedName>
</protein>
<evidence type="ECO:0000256" key="1">
    <source>
        <dbReference type="SAM" id="Phobius"/>
    </source>
</evidence>
<keyword evidence="1" id="KW-0472">Membrane</keyword>
<dbReference type="InterPro" id="IPR029160">
    <property type="entry name" value="UQCC4"/>
</dbReference>
<dbReference type="WBParaSite" id="MBELARI_LOCUS19772">
    <property type="protein sequence ID" value="MBELARI_LOCUS19772"/>
    <property type="gene ID" value="MBELARI_LOCUS19772"/>
</dbReference>
<keyword evidence="1" id="KW-0812">Transmembrane</keyword>
<organism evidence="2 3">
    <name type="scientific">Mesorhabditis belari</name>
    <dbReference type="NCBI Taxonomy" id="2138241"/>
    <lineage>
        <taxon>Eukaryota</taxon>
        <taxon>Metazoa</taxon>
        <taxon>Ecdysozoa</taxon>
        <taxon>Nematoda</taxon>
        <taxon>Chromadorea</taxon>
        <taxon>Rhabditida</taxon>
        <taxon>Rhabditina</taxon>
        <taxon>Rhabditomorpha</taxon>
        <taxon>Rhabditoidea</taxon>
        <taxon>Rhabditidae</taxon>
        <taxon>Mesorhabditinae</taxon>
        <taxon>Mesorhabditis</taxon>
    </lineage>
</organism>
<dbReference type="Proteomes" id="UP000887575">
    <property type="component" value="Unassembled WGS sequence"/>
</dbReference>
<keyword evidence="2" id="KW-1185">Reference proteome</keyword>
<evidence type="ECO:0000313" key="3">
    <source>
        <dbReference type="WBParaSite" id="MBELARI_LOCUS19772"/>
    </source>
</evidence>
<sequence>MFMLLRSSLRRVFLRRFASTSSREPKFSESAAFQGKRPDGKQFELRPFIVDYYKTDAFKRKQFFSFFISLAAFVIYFGWLREASDIDDVWNSPPHVLTANLERKMIQEKIDKTKREGKATDFLEAELAYVDVKAEAMRLEYEKQLNMRTRK</sequence>
<proteinExistence type="predicted"/>
<evidence type="ECO:0000313" key="2">
    <source>
        <dbReference type="Proteomes" id="UP000887575"/>
    </source>
</evidence>
<keyword evidence="1" id="KW-1133">Transmembrane helix</keyword>
<feature type="transmembrane region" description="Helical" evidence="1">
    <location>
        <begin position="63"/>
        <end position="80"/>
    </location>
</feature>
<dbReference type="Pfam" id="PF15013">
    <property type="entry name" value="CCSMST1"/>
    <property type="match status" value="1"/>
</dbReference>